<dbReference type="RefSeq" id="XP_018331176.1">
    <property type="nucleotide sequence ID" value="XM_018475674.1"/>
</dbReference>
<organism evidence="3 6">
    <name type="scientific">Agrilus planipennis</name>
    <name type="common">Emerald ash borer</name>
    <name type="synonym">Agrilus marcopoli</name>
    <dbReference type="NCBI Taxonomy" id="224129"/>
    <lineage>
        <taxon>Eukaryota</taxon>
        <taxon>Metazoa</taxon>
        <taxon>Ecdysozoa</taxon>
        <taxon>Arthropoda</taxon>
        <taxon>Hexapoda</taxon>
        <taxon>Insecta</taxon>
        <taxon>Pterygota</taxon>
        <taxon>Neoptera</taxon>
        <taxon>Endopterygota</taxon>
        <taxon>Coleoptera</taxon>
        <taxon>Polyphaga</taxon>
        <taxon>Elateriformia</taxon>
        <taxon>Buprestoidea</taxon>
        <taxon>Buprestidae</taxon>
        <taxon>Agrilinae</taxon>
        <taxon>Agrilus</taxon>
    </lineage>
</organism>
<keyword evidence="3" id="KW-1185">Reference proteome</keyword>
<feature type="region of interest" description="Disordered" evidence="1">
    <location>
        <begin position="220"/>
        <end position="243"/>
    </location>
</feature>
<dbReference type="RefSeq" id="XP_018331174.1">
    <property type="nucleotide sequence ID" value="XM_018475672.1"/>
</dbReference>
<proteinExistence type="predicted"/>
<evidence type="ECO:0000313" key="7">
    <source>
        <dbReference type="RefSeq" id="XP_018331176.1"/>
    </source>
</evidence>
<feature type="transmembrane region" description="Helical" evidence="2">
    <location>
        <begin position="110"/>
        <end position="133"/>
    </location>
</feature>
<dbReference type="Pfam" id="PF15860">
    <property type="entry name" value="DUF4728"/>
    <property type="match status" value="1"/>
</dbReference>
<dbReference type="RefSeq" id="XP_018331173.1">
    <property type="nucleotide sequence ID" value="XM_018475671.1"/>
</dbReference>
<evidence type="ECO:0000256" key="2">
    <source>
        <dbReference type="SAM" id="Phobius"/>
    </source>
</evidence>
<dbReference type="Proteomes" id="UP000192223">
    <property type="component" value="Unplaced"/>
</dbReference>
<gene>
    <name evidence="4 5 6 7" type="primary">LOC108741058</name>
</gene>
<sequence>MTIISVFNKMAILHSCCCWRSVRKGSFASGIYTLLYYSLNAGVVSKSLHEDILYLRSNFTEEPQYSIIDPDTTSETSLVFSFVILTVTSCGIVASLILFYGLYKDKRYLLIPWVVTLAVCIVADLSQCIYSFVKYTLKINPQSAILFTFDFFIVTLNVYALLCVISQYQELKCGRGRACDDADVRIPSIHFSTQATATTFTVSRKPATYFHEGKATTVHNSSTAAPSSVGTDESSPCTKVQRKSVKFDQASQLLEPWSMETKNVSRGIDTAPLIDSRRPSQPSV</sequence>
<feature type="region of interest" description="Disordered" evidence="1">
    <location>
        <begin position="264"/>
        <end position="284"/>
    </location>
</feature>
<protein>
    <submittedName>
        <fullName evidence="4 5">Uncharacterized protein LOC108741058</fullName>
    </submittedName>
</protein>
<dbReference type="InterPro" id="IPR031720">
    <property type="entry name" value="DUF4728"/>
</dbReference>
<dbReference type="AlphaFoldDB" id="A0A1W4X522"/>
<feature type="transmembrane region" description="Helical" evidence="2">
    <location>
        <begin position="145"/>
        <end position="165"/>
    </location>
</feature>
<name>A0A1W4X522_AGRPL</name>
<keyword evidence="2" id="KW-0472">Membrane</keyword>
<keyword evidence="2" id="KW-1133">Transmembrane helix</keyword>
<dbReference type="RefSeq" id="XP_018331172.1">
    <property type="nucleotide sequence ID" value="XM_018475670.1"/>
</dbReference>
<accession>A0A1W4X522</accession>
<dbReference type="PANTHER" id="PTHR36694:SF11">
    <property type="entry name" value="LP21121P-RELATED"/>
    <property type="match status" value="1"/>
</dbReference>
<feature type="compositionally biased region" description="Polar residues" evidence="1">
    <location>
        <begin position="220"/>
        <end position="238"/>
    </location>
</feature>
<dbReference type="OrthoDB" id="10067585at2759"/>
<dbReference type="GeneID" id="108741058"/>
<evidence type="ECO:0000313" key="6">
    <source>
        <dbReference type="RefSeq" id="XP_018331174.1"/>
    </source>
</evidence>
<keyword evidence="2" id="KW-0812">Transmembrane</keyword>
<evidence type="ECO:0000313" key="3">
    <source>
        <dbReference type="Proteomes" id="UP000192223"/>
    </source>
</evidence>
<evidence type="ECO:0000313" key="5">
    <source>
        <dbReference type="RefSeq" id="XP_018331173.1"/>
    </source>
</evidence>
<evidence type="ECO:0000256" key="1">
    <source>
        <dbReference type="SAM" id="MobiDB-lite"/>
    </source>
</evidence>
<dbReference type="PANTHER" id="PTHR36694">
    <property type="entry name" value="PASIFLORA 1, ISOFORM A-RELATED"/>
    <property type="match status" value="1"/>
</dbReference>
<dbReference type="KEGG" id="apln:108741058"/>
<feature type="transmembrane region" description="Helical" evidence="2">
    <location>
        <begin position="78"/>
        <end position="103"/>
    </location>
</feature>
<evidence type="ECO:0000313" key="4">
    <source>
        <dbReference type="RefSeq" id="XP_018331172.1"/>
    </source>
</evidence>
<reference evidence="4 5" key="1">
    <citation type="submission" date="2025-04" db="UniProtKB">
        <authorList>
            <consortium name="RefSeq"/>
        </authorList>
    </citation>
    <scope>IDENTIFICATION</scope>
    <source>
        <tissue evidence="4 5">Entire body</tissue>
    </source>
</reference>